<dbReference type="PANTHER" id="PTHR30461:SF23">
    <property type="entry name" value="DNA RECOMBINASE-RELATED"/>
    <property type="match status" value="1"/>
</dbReference>
<dbReference type="GO" id="GO:0000150">
    <property type="term" value="F:DNA strand exchange activity"/>
    <property type="evidence" value="ECO:0007669"/>
    <property type="project" value="InterPro"/>
</dbReference>
<dbReference type="RefSeq" id="WP_111274210.1">
    <property type="nucleotide sequence ID" value="NZ_QFYS01000001.1"/>
</dbReference>
<dbReference type="Gene3D" id="3.90.1750.20">
    <property type="entry name" value="Putative Large Serine Recombinase, Chain B, Domain 2"/>
    <property type="match status" value="1"/>
</dbReference>
<comment type="caution">
    <text evidence="2">The sequence shown here is derived from an EMBL/GenBank/DDBJ whole genome shotgun (WGS) entry which is preliminary data.</text>
</comment>
<dbReference type="SUPFAM" id="SSF53041">
    <property type="entry name" value="Resolvase-like"/>
    <property type="match status" value="1"/>
</dbReference>
<dbReference type="Proteomes" id="UP000249524">
    <property type="component" value="Unassembled WGS sequence"/>
</dbReference>
<name>A0A328BUJ5_9CAUL</name>
<dbReference type="CDD" id="cd00338">
    <property type="entry name" value="Ser_Recombinase"/>
    <property type="match status" value="1"/>
</dbReference>
<dbReference type="Pfam" id="PF00239">
    <property type="entry name" value="Resolvase"/>
    <property type="match status" value="1"/>
</dbReference>
<dbReference type="PANTHER" id="PTHR30461">
    <property type="entry name" value="DNA-INVERTASE FROM LAMBDOID PROPHAGE"/>
    <property type="match status" value="1"/>
</dbReference>
<reference evidence="2 3" key="1">
    <citation type="submission" date="2018-05" db="EMBL/GenBank/DDBJ databases">
        <authorList>
            <person name="Lanie J.A."/>
            <person name="Ng W.-L."/>
            <person name="Kazmierczak K.M."/>
            <person name="Andrzejewski T.M."/>
            <person name="Davidsen T.M."/>
            <person name="Wayne K.J."/>
            <person name="Tettelin H."/>
            <person name="Glass J.I."/>
            <person name="Rusch D."/>
            <person name="Podicherti R."/>
            <person name="Tsui H.-C.T."/>
            <person name="Winkler M.E."/>
        </authorList>
    </citation>
    <scope>NUCLEOTIDE SEQUENCE [LARGE SCALE GENOMIC DNA]</scope>
    <source>
        <strain evidence="2 3">BUT-10</strain>
    </source>
</reference>
<evidence type="ECO:0000313" key="3">
    <source>
        <dbReference type="Proteomes" id="UP000249524"/>
    </source>
</evidence>
<dbReference type="Pfam" id="PF07508">
    <property type="entry name" value="Recombinase"/>
    <property type="match status" value="1"/>
</dbReference>
<dbReference type="InterPro" id="IPR050639">
    <property type="entry name" value="SSR_resolvase"/>
</dbReference>
<proteinExistence type="predicted"/>
<dbReference type="InterPro" id="IPR038109">
    <property type="entry name" value="DNA_bind_recomb_sf"/>
</dbReference>
<dbReference type="SMART" id="SM00857">
    <property type="entry name" value="Resolvase"/>
    <property type="match status" value="1"/>
</dbReference>
<dbReference type="InterPro" id="IPR011109">
    <property type="entry name" value="DNA_bind_recombinase_dom"/>
</dbReference>
<evidence type="ECO:0000313" key="2">
    <source>
        <dbReference type="EMBL" id="RAK68718.1"/>
    </source>
</evidence>
<dbReference type="GO" id="GO:0003677">
    <property type="term" value="F:DNA binding"/>
    <property type="evidence" value="ECO:0007669"/>
    <property type="project" value="InterPro"/>
</dbReference>
<dbReference type="InterPro" id="IPR006119">
    <property type="entry name" value="Resolv_N"/>
</dbReference>
<protein>
    <submittedName>
        <fullName evidence="2">Recombinase family protein</fullName>
    </submittedName>
</protein>
<sequence length="465" mass="52119">MRVAQYVRMSTDHQDCSIAYQVAHNASAAVEMGCEIVETFADEGISGLELEPREGLRNLIERVTDGSARFSSILVYDVSRWGRFQNPDEGAYYEFLCARAGIPVIYTSDRALNDGSLTATLLKSIKRVMAAEYSRELSGRQTASKRSLCHRGLWAGGPAPFGYVRQLVGRNGMLGPRLSYGERVIMPGFHTVLVPGDASEIETVRHIYRLCSRGRGVNAITRKLNAEGRFFRYRKYWYPGAVRCILRNEIYIGTLVHGRQRKLLGRTLKGPAAQQVRIEGFVDPLISKALFARAQRQMRARTTTSFRGDQAQLLTQLASVLARHGHLSAKIIDADADCPCSTTYKRAFGTLAEAYRRVGFVPSEHGQMLVERMLHCREVAQQHRNKLSEARLLNDLRGLLAREGRISWELVRGSSEMAAPSTYLRHFGGAARIYELLGYAPDRRQAAGIRQQDKRVRVGASRSVH</sequence>
<dbReference type="AlphaFoldDB" id="A0A328BUJ5"/>
<feature type="domain" description="Recombinase" evidence="1">
    <location>
        <begin position="179"/>
        <end position="304"/>
    </location>
</feature>
<dbReference type="PROSITE" id="PS51737">
    <property type="entry name" value="RECOMBINASE_DNA_BIND"/>
    <property type="match status" value="1"/>
</dbReference>
<keyword evidence="3" id="KW-1185">Reference proteome</keyword>
<gene>
    <name evidence="2" type="ORF">DJ019_01505</name>
</gene>
<accession>A0A328BUJ5</accession>
<dbReference type="InterPro" id="IPR036162">
    <property type="entry name" value="Resolvase-like_N_sf"/>
</dbReference>
<evidence type="ECO:0000259" key="1">
    <source>
        <dbReference type="PROSITE" id="PS51737"/>
    </source>
</evidence>
<organism evidence="2 3">
    <name type="scientific">Phenylobacterium kunshanense</name>
    <dbReference type="NCBI Taxonomy" id="1445034"/>
    <lineage>
        <taxon>Bacteria</taxon>
        <taxon>Pseudomonadati</taxon>
        <taxon>Pseudomonadota</taxon>
        <taxon>Alphaproteobacteria</taxon>
        <taxon>Caulobacterales</taxon>
        <taxon>Caulobacteraceae</taxon>
        <taxon>Phenylobacterium</taxon>
    </lineage>
</organism>
<dbReference type="Gene3D" id="3.40.50.1390">
    <property type="entry name" value="Resolvase, N-terminal catalytic domain"/>
    <property type="match status" value="1"/>
</dbReference>
<dbReference type="EMBL" id="QFYS01000001">
    <property type="protein sequence ID" value="RAK68718.1"/>
    <property type="molecule type" value="Genomic_DNA"/>
</dbReference>